<feature type="domain" description="HPr(Ser) kinase/phosphorylase N-terminal" evidence="12">
    <location>
        <begin position="10"/>
        <end position="133"/>
    </location>
</feature>
<dbReference type="SUPFAM" id="SSF75138">
    <property type="entry name" value="HprK N-terminal domain-like"/>
    <property type="match status" value="1"/>
</dbReference>
<dbReference type="NCBIfam" id="TIGR00679">
    <property type="entry name" value="hpr-ser"/>
    <property type="match status" value="1"/>
</dbReference>
<feature type="region of interest" description="Important for the catalytic mechanism of dephosphorylation" evidence="11">
    <location>
        <begin position="273"/>
        <end position="278"/>
    </location>
</feature>
<dbReference type="Gene3D" id="3.40.1390.20">
    <property type="entry name" value="HprK N-terminal domain-like"/>
    <property type="match status" value="1"/>
</dbReference>
<dbReference type="HAMAP" id="MF_01249">
    <property type="entry name" value="HPr_kinase"/>
    <property type="match status" value="1"/>
</dbReference>
<evidence type="ECO:0000256" key="6">
    <source>
        <dbReference type="ARBA" id="ARBA00022741"/>
    </source>
</evidence>
<dbReference type="InterPro" id="IPR003755">
    <property type="entry name" value="HPr(Ser)_kin/Pase"/>
</dbReference>
<keyword evidence="5 11" id="KW-0808">Transferase</keyword>
<dbReference type="SUPFAM" id="SSF53795">
    <property type="entry name" value="PEP carboxykinase-like"/>
    <property type="match status" value="1"/>
</dbReference>
<dbReference type="Pfam" id="PF07475">
    <property type="entry name" value="Hpr_kinase_C"/>
    <property type="match status" value="1"/>
</dbReference>
<dbReference type="EC" id="2.7.11.-" evidence="11"/>
<reference evidence="14 15" key="1">
    <citation type="submission" date="2022-03" db="EMBL/GenBank/DDBJ databases">
        <title>Novel taxa within the pig intestine.</title>
        <authorList>
            <person name="Wylensek D."/>
            <person name="Bishof K."/>
            <person name="Afrizal A."/>
            <person name="Clavel T."/>
        </authorList>
    </citation>
    <scope>NUCLEOTIDE SEQUENCE [LARGE SCALE GENOMIC DNA]</scope>
    <source>
        <strain evidence="14 15">CLA-KB-P66</strain>
    </source>
</reference>
<keyword evidence="8 11" id="KW-0067">ATP-binding</keyword>
<gene>
    <name evidence="11 14" type="primary">hprK</name>
    <name evidence="14" type="ORF">MOX91_07670</name>
</gene>
<dbReference type="InterPro" id="IPR011126">
    <property type="entry name" value="Hpr_kin/Pase_Hpr_N"/>
</dbReference>
<comment type="domain">
    <text evidence="11">The Walker A ATP-binding motif also binds Pi and PPi.</text>
</comment>
<evidence type="ECO:0000259" key="12">
    <source>
        <dbReference type="Pfam" id="PF02603"/>
    </source>
</evidence>
<dbReference type="PANTHER" id="PTHR30305">
    <property type="entry name" value="PROTEIN YJDM-RELATED"/>
    <property type="match status" value="1"/>
</dbReference>
<feature type="active site" evidence="11">
    <location>
        <position position="168"/>
    </location>
</feature>
<dbReference type="CDD" id="cd01918">
    <property type="entry name" value="HprK_C"/>
    <property type="match status" value="1"/>
</dbReference>
<evidence type="ECO:0000313" key="15">
    <source>
        <dbReference type="Proteomes" id="UP001275932"/>
    </source>
</evidence>
<dbReference type="InterPro" id="IPR011104">
    <property type="entry name" value="Hpr_kin/Pase_C"/>
</dbReference>
<comment type="catalytic activity">
    <reaction evidence="1 11">
        <text>[HPr protein]-L-serine + ATP = [HPr protein]-O-phospho-L-serine + ADP + H(+)</text>
        <dbReference type="Rhea" id="RHEA:46600"/>
        <dbReference type="Rhea" id="RHEA-COMP:11602"/>
        <dbReference type="Rhea" id="RHEA-COMP:11603"/>
        <dbReference type="ChEBI" id="CHEBI:15378"/>
        <dbReference type="ChEBI" id="CHEBI:29999"/>
        <dbReference type="ChEBI" id="CHEBI:30616"/>
        <dbReference type="ChEBI" id="CHEBI:83421"/>
        <dbReference type="ChEBI" id="CHEBI:456216"/>
    </reaction>
</comment>
<keyword evidence="9 11" id="KW-0511">Multifunctional enzyme</keyword>
<dbReference type="Gene3D" id="3.40.50.300">
    <property type="entry name" value="P-loop containing nucleotide triphosphate hydrolases"/>
    <property type="match status" value="1"/>
</dbReference>
<keyword evidence="15" id="KW-1185">Reference proteome</keyword>
<keyword evidence="11" id="KW-0460">Magnesium</keyword>
<evidence type="ECO:0000256" key="1">
    <source>
        <dbReference type="ARBA" id="ARBA00001120"/>
    </source>
</evidence>
<comment type="miscellaneous">
    <text evidence="11">Both phosphorylation and phosphorolysis are carried out by the same active site and suggest a common mechanism for both reactions.</text>
</comment>
<dbReference type="RefSeq" id="WP_370397502.1">
    <property type="nucleotide sequence ID" value="NZ_JALBUT010000008.1"/>
</dbReference>
<accession>A0ABU4WKG4</accession>
<proteinExistence type="inferred from homology"/>
<protein>
    <recommendedName>
        <fullName evidence="11">HPr kinase/phosphorylase</fullName>
        <shortName evidence="11">HPrK/P</shortName>
        <ecNumber evidence="11">2.7.11.-</ecNumber>
        <ecNumber evidence="11">2.7.4.-</ecNumber>
    </recommendedName>
    <alternativeName>
        <fullName evidence="11">HPr(Ser) kinase/phosphorylase</fullName>
    </alternativeName>
</protein>
<keyword evidence="6 11" id="KW-0547">Nucleotide-binding</keyword>
<feature type="active site" evidence="11">
    <location>
        <position position="147"/>
    </location>
</feature>
<keyword evidence="4 11" id="KW-0723">Serine/threonine-protein kinase</keyword>
<evidence type="ECO:0000256" key="11">
    <source>
        <dbReference type="HAMAP-Rule" id="MF_01249"/>
    </source>
</evidence>
<keyword evidence="11" id="KW-0479">Metal-binding</keyword>
<comment type="cofactor">
    <cofactor evidence="11">
        <name>Mg(2+)</name>
        <dbReference type="ChEBI" id="CHEBI:18420"/>
    </cofactor>
</comment>
<evidence type="ECO:0000256" key="7">
    <source>
        <dbReference type="ARBA" id="ARBA00022777"/>
    </source>
</evidence>
<comment type="subunit">
    <text evidence="3 11">Homohexamer.</text>
</comment>
<evidence type="ECO:0000256" key="9">
    <source>
        <dbReference type="ARBA" id="ARBA00023268"/>
    </source>
</evidence>
<feature type="active site" description="Proton acceptor; for phosphorylation activity. Proton donor; for dephosphorylation activity" evidence="11">
    <location>
        <position position="186"/>
    </location>
</feature>
<comment type="similarity">
    <text evidence="2 11">Belongs to the HPrK/P family.</text>
</comment>
<name>A0ABU4WKG4_9BACT</name>
<feature type="binding site" evidence="11">
    <location>
        <position position="169"/>
    </location>
    <ligand>
        <name>Mg(2+)</name>
        <dbReference type="ChEBI" id="CHEBI:18420"/>
    </ligand>
</feature>
<evidence type="ECO:0000259" key="13">
    <source>
        <dbReference type="Pfam" id="PF07475"/>
    </source>
</evidence>
<dbReference type="Proteomes" id="UP001275932">
    <property type="component" value="Unassembled WGS sequence"/>
</dbReference>
<feature type="binding site" evidence="11">
    <location>
        <begin position="162"/>
        <end position="169"/>
    </location>
    <ligand>
        <name>ATP</name>
        <dbReference type="ChEBI" id="CHEBI:30616"/>
    </ligand>
</feature>
<keyword evidence="7 11" id="KW-0418">Kinase</keyword>
<evidence type="ECO:0000256" key="8">
    <source>
        <dbReference type="ARBA" id="ARBA00022840"/>
    </source>
</evidence>
<evidence type="ECO:0000256" key="3">
    <source>
        <dbReference type="ARBA" id="ARBA00011643"/>
    </source>
</evidence>
<comment type="caution">
    <text evidence="14">The sequence shown here is derived from an EMBL/GenBank/DDBJ whole genome shotgun (WGS) entry which is preliminary data.</text>
</comment>
<dbReference type="InterPro" id="IPR028979">
    <property type="entry name" value="Ser_kin/Pase_Hpr-like_N_sf"/>
</dbReference>
<sequence>MSEANEQSISVKEFYDLFKETLQLEMAAGAGGLDKIIKDLGSNRPALAITGYFKNFAAHRIQIFGAGEMAYLRDLPAEEQEQAMREILEKGVTCMIVSRNIVPTRAMLKVAEEFNVPLLRTRMRSKEFSTDLSLEVGKKFAPRISLHGTFLDVKGIGVLIRGASGVGKSECALALIDHGHSLVADDMTCCVKIGKDRVIGKSNDLNRGYMECRGIGIIDVAKLYGVRCLRLEKQVDLVVTFVEWKSGIPEERTGLDKNYFDILGVSIPHIEIPVRPGRDMARLVEVAAMVQALREMGHDAAAEFNERLIAAMS</sequence>
<dbReference type="PANTHER" id="PTHR30305:SF1">
    <property type="entry name" value="HPR KINASE_PHOSPHORYLASE"/>
    <property type="match status" value="1"/>
</dbReference>
<dbReference type="GO" id="GO:0016301">
    <property type="term" value="F:kinase activity"/>
    <property type="evidence" value="ECO:0007669"/>
    <property type="project" value="UniProtKB-KW"/>
</dbReference>
<evidence type="ECO:0000256" key="4">
    <source>
        <dbReference type="ARBA" id="ARBA00022527"/>
    </source>
</evidence>
<dbReference type="InterPro" id="IPR027417">
    <property type="entry name" value="P-loop_NTPase"/>
</dbReference>
<feature type="active site" evidence="11">
    <location>
        <position position="252"/>
    </location>
</feature>
<evidence type="ECO:0000256" key="5">
    <source>
        <dbReference type="ARBA" id="ARBA00022679"/>
    </source>
</evidence>
<dbReference type="EMBL" id="JALBUT010000008">
    <property type="protein sequence ID" value="MDX8416050.1"/>
    <property type="molecule type" value="Genomic_DNA"/>
</dbReference>
<dbReference type="EC" id="2.7.4.-" evidence="11"/>
<evidence type="ECO:0000256" key="2">
    <source>
        <dbReference type="ARBA" id="ARBA00006883"/>
    </source>
</evidence>
<feature type="region of interest" description="Important for the catalytic mechanism of both phosphorylation and dephosphorylation" evidence="11">
    <location>
        <begin position="210"/>
        <end position="219"/>
    </location>
</feature>
<evidence type="ECO:0000313" key="14">
    <source>
        <dbReference type="EMBL" id="MDX8416050.1"/>
    </source>
</evidence>
<feature type="binding site" evidence="11">
    <location>
        <position position="211"/>
    </location>
    <ligand>
        <name>Mg(2+)</name>
        <dbReference type="ChEBI" id="CHEBI:18420"/>
    </ligand>
</feature>
<comment type="function">
    <text evidence="11">Catalyzes the ATP- as well as the pyrophosphate-dependent phosphorylation of a specific serine residue in HPr, a phosphocarrier protein of the phosphoenolpyruvate-dependent sugar phosphotransferase system (PTS). HprK/P also catalyzes the pyrophosphate-producing, inorganic phosphate-dependent dephosphorylation (phosphorolysis) of seryl-phosphorylated HPr (P-Ser-HPr).</text>
</comment>
<comment type="catalytic activity">
    <reaction evidence="10 11">
        <text>[HPr protein]-O-phospho-L-serine + phosphate + H(+) = [HPr protein]-L-serine + diphosphate</text>
        <dbReference type="Rhea" id="RHEA:46604"/>
        <dbReference type="Rhea" id="RHEA-COMP:11602"/>
        <dbReference type="Rhea" id="RHEA-COMP:11603"/>
        <dbReference type="ChEBI" id="CHEBI:15378"/>
        <dbReference type="ChEBI" id="CHEBI:29999"/>
        <dbReference type="ChEBI" id="CHEBI:33019"/>
        <dbReference type="ChEBI" id="CHEBI:43474"/>
        <dbReference type="ChEBI" id="CHEBI:83421"/>
    </reaction>
</comment>
<dbReference type="Pfam" id="PF02603">
    <property type="entry name" value="Hpr_kinase_N"/>
    <property type="match status" value="1"/>
</dbReference>
<organism evidence="14 15">
    <name type="scientific">Intestinicryptomonas porci</name>
    <dbReference type="NCBI Taxonomy" id="2926320"/>
    <lineage>
        <taxon>Bacteria</taxon>
        <taxon>Pseudomonadati</taxon>
        <taxon>Verrucomicrobiota</taxon>
        <taxon>Opitutia</taxon>
        <taxon>Opitutales</taxon>
        <taxon>Intestinicryptomonaceae</taxon>
        <taxon>Intestinicryptomonas</taxon>
    </lineage>
</organism>
<feature type="domain" description="HPr kinase/phosphorylase C-terminal" evidence="13">
    <location>
        <begin position="139"/>
        <end position="307"/>
    </location>
</feature>
<evidence type="ECO:0000256" key="10">
    <source>
        <dbReference type="ARBA" id="ARBA00047657"/>
    </source>
</evidence>